<evidence type="ECO:0000259" key="3">
    <source>
        <dbReference type="Pfam" id="PF20419"/>
    </source>
</evidence>
<evidence type="ECO:0000256" key="2">
    <source>
        <dbReference type="SAM" id="SignalP"/>
    </source>
</evidence>
<protein>
    <submittedName>
        <fullName evidence="4">Hypothetical MSHA biogenesis protein MshQ</fullName>
    </submittedName>
</protein>
<feature type="domain" description="DUF6701" evidence="3">
    <location>
        <begin position="521"/>
        <end position="1173"/>
    </location>
</feature>
<dbReference type="STRING" id="298386.PBPRA3271"/>
<evidence type="ECO:0000313" key="5">
    <source>
        <dbReference type="Proteomes" id="UP000000593"/>
    </source>
</evidence>
<dbReference type="Pfam" id="PF20419">
    <property type="entry name" value="DUF6701"/>
    <property type="match status" value="1"/>
</dbReference>
<evidence type="ECO:0000313" key="4">
    <source>
        <dbReference type="EMBL" id="CAG21577.1"/>
    </source>
</evidence>
<proteinExistence type="predicted"/>
<dbReference type="HOGENOM" id="CLU_004961_0_0_6"/>
<dbReference type="Proteomes" id="UP000000593">
    <property type="component" value="Chromosome 1"/>
</dbReference>
<keyword evidence="2" id="KW-0732">Signal</keyword>
<reference evidence="5" key="1">
    <citation type="journal article" date="2005" name="Science">
        <title>Life at depth: Photobacterium profundum genome sequence and expression analysis.</title>
        <authorList>
            <person name="Vezzi A."/>
            <person name="Campanaro S."/>
            <person name="D'Angelo M."/>
            <person name="Simonato F."/>
            <person name="Vitulo N."/>
            <person name="Lauro F.M."/>
            <person name="Cestaro A."/>
            <person name="Malacrida G."/>
            <person name="Simionati B."/>
            <person name="Cannata N."/>
            <person name="Romualdi C."/>
            <person name="Bartlett D.H."/>
            <person name="Valle G."/>
        </authorList>
    </citation>
    <scope>NUCLEOTIDE SEQUENCE [LARGE SCALE GENOMIC DNA]</scope>
    <source>
        <strain evidence="5">ATCC BAA-1253 / SS9</strain>
    </source>
</reference>
<accession>Q6LMA0</accession>
<feature type="chain" id="PRO_5004276902" evidence="2">
    <location>
        <begin position="23"/>
        <end position="1180"/>
    </location>
</feature>
<dbReference type="AlphaFoldDB" id="Q6LMA0"/>
<feature type="region of interest" description="Disordered" evidence="1">
    <location>
        <begin position="938"/>
        <end position="958"/>
    </location>
</feature>
<name>Q6LMA0_PHOPR</name>
<keyword evidence="5" id="KW-1185">Reference proteome</keyword>
<dbReference type="EMBL" id="CR378673">
    <property type="protein sequence ID" value="CAG21577.1"/>
    <property type="molecule type" value="Genomic_DNA"/>
</dbReference>
<feature type="signal peptide" evidence="2">
    <location>
        <begin position="1"/>
        <end position="22"/>
    </location>
</feature>
<feature type="compositionally biased region" description="Pro residues" evidence="1">
    <location>
        <begin position="942"/>
        <end position="953"/>
    </location>
</feature>
<dbReference type="KEGG" id="ppr:PBPRA3271"/>
<gene>
    <name evidence="4" type="ordered locus">PBPRA3271</name>
</gene>
<dbReference type="RefSeq" id="WP_011219829.1">
    <property type="nucleotide sequence ID" value="NC_006370.1"/>
</dbReference>
<dbReference type="InterPro" id="IPR046524">
    <property type="entry name" value="DUF6701"/>
</dbReference>
<sequence>MNYYYRVVFSAFLFFFSLSVNAACEGLKINKGFDVVFRIENSSQDESVIAIGNNSRIKILWSNNPNESAVINDVWTVTGGRYDIWLHFIPGKNKNFPGELQYYMYRPDINPDGWSWVTSKSAVLSGMSNNISVAGNNVNILNCSGTLEPPEPPKPPELDYCELFPGPVQTWKNNPHNLITSDRGTKINNTSEYKIGFTNEVVDSGYPKVYTPEGMLQGKCDDNTCLLTGTQATKKVLHWDDSRASIVVKNKVITVDEIASPSTYFTAAYGWTYGLTIEPRGHLTLPAGEYWVDAADIRGQLIIDGNVVLHVWNKLDIGGSVNTLNPTDNLTVFAYNSGGSCPLPANFPHGPPQVNTSYAVNINIAGQFNGRIYSQGPVALSNATTLIGAVTACQLQMSNTAKIIGQSECFDPQPKNTLKITPKTAFGLTCERMPVTFSVRKENGDLDTNYSGTLNASVTSVNSTNSCWALTEDAAECSEGDITTSLPGGQRRLWLQSKTAGEITIEGATGDLSNNAGPYRFAPFGFRINGGDPAKMVAGKTETLLIEAVADTGAKCEVIEDYGKVEGEVKKLKITSLDFVRPTTGSKSLNIDGSTLADGASKTKRIQFKQGKALLPVTYNDAGEITFELLDKKWKPKDCKANSTDCDDRERDWKGLKGKAVIYSRPYTFALCGIQSAGGKTDFLGTSSSGNGFAAAGETFSVTFKPIIWTADLDDPITDNSSDGNNDVVTTASSWCQVAMTPNYYSVEALNLSAPLNLSIPDAPHSPVPEEGTANKGELAGTVSTSFTQGQAQDGLTVSNLTWSEVGSLWLQADATYLEMKLDQGVSTLGRFYPHHFALKSSELVDAVPNKFTYMDQRFTTSFDVEAQNEAKQATLNYGDFAVGYQEALGLVAIDGGVTDTKKNELTPRLDNGLLPSGWGQNWSKAVLKVENASVGFKREVTPPPPGISPPPSKITTPDGPYDVRVGLVANIPSDCATRGCTDFADQDLEVRDTDDVTPEKAIALAGNITARYGRLKLDDANSQFDKAVNIPVRAQYWDSSVTAFVLNTDDSTSKFNGNNYCKQVVWATKPDQSNSILAEDGQVSEGKNFTITADPKTSEYYREQVRFWLRLASSPHLGEDGITCNGTAPIANDYYRPWLQYNWRNKGDENPSAVVTFGVYRGNDRIIYRGEKGMNQLLN</sequence>
<organism evidence="4 5">
    <name type="scientific">Photobacterium profundum (strain SS9)</name>
    <dbReference type="NCBI Taxonomy" id="298386"/>
    <lineage>
        <taxon>Bacteria</taxon>
        <taxon>Pseudomonadati</taxon>
        <taxon>Pseudomonadota</taxon>
        <taxon>Gammaproteobacteria</taxon>
        <taxon>Vibrionales</taxon>
        <taxon>Vibrionaceae</taxon>
        <taxon>Photobacterium</taxon>
    </lineage>
</organism>
<evidence type="ECO:0000256" key="1">
    <source>
        <dbReference type="SAM" id="MobiDB-lite"/>
    </source>
</evidence>
<dbReference type="eggNOG" id="COG5571">
    <property type="taxonomic scope" value="Bacteria"/>
</dbReference>